<organism evidence="3 4">
    <name type="scientific">Microbacterium barkeri</name>
    <dbReference type="NCBI Taxonomy" id="33917"/>
    <lineage>
        <taxon>Bacteria</taxon>
        <taxon>Bacillati</taxon>
        <taxon>Actinomycetota</taxon>
        <taxon>Actinomycetes</taxon>
        <taxon>Micrococcales</taxon>
        <taxon>Microbacteriaceae</taxon>
        <taxon>Microbacterium</taxon>
    </lineage>
</organism>
<evidence type="ECO:0000256" key="2">
    <source>
        <dbReference type="SAM" id="Phobius"/>
    </source>
</evidence>
<name>A0A9W6H2B3_9MICO</name>
<dbReference type="EMBL" id="BSEJ01000003">
    <property type="protein sequence ID" value="GLJ60950.1"/>
    <property type="molecule type" value="Genomic_DNA"/>
</dbReference>
<feature type="transmembrane region" description="Helical" evidence="2">
    <location>
        <begin position="36"/>
        <end position="58"/>
    </location>
</feature>
<dbReference type="RefSeq" id="WP_271172659.1">
    <property type="nucleotide sequence ID" value="NZ_BSEJ01000003.1"/>
</dbReference>
<sequence length="371" mass="38765">MEQAVTDAAPSRGGSADAPSPATAIRRRERGRTAEVAGFVVVGLLLVAAIAAGFAALYRVFWGPEAFVERYVGMLADGRAADALTIPGVAVDSADLEAAGIPTTVSDALLRGSALSDDLGDVKVIASRMSEGVVEVTLSFSAAGQEGRSTFRVEQDGWSGLVPAWRFETTPLAVLDVTVRGSMRFTVNGFELDKRQVSPDGADAAPLDPVSMLVFAPGAYAVSVDTSAAQAAPVRALAQQSLAAVPVDVQARPTDEFNDIITGQVHDFLEQCTTQRVLQPTGCPFGYETYERVITPPTWSIAAQPNVAVVPDGAYWAIAPAGAIAHIEMDVQSIYDGSIFHVSQDVTFTIDGAIDILPDGSAAISIGSPDV</sequence>
<evidence type="ECO:0000313" key="3">
    <source>
        <dbReference type="EMBL" id="GLJ60950.1"/>
    </source>
</evidence>
<proteinExistence type="predicted"/>
<accession>A0A9W6H2B3</accession>
<feature type="region of interest" description="Disordered" evidence="1">
    <location>
        <begin position="1"/>
        <end position="26"/>
    </location>
</feature>
<evidence type="ECO:0000256" key="1">
    <source>
        <dbReference type="SAM" id="MobiDB-lite"/>
    </source>
</evidence>
<evidence type="ECO:0000313" key="4">
    <source>
        <dbReference type="Proteomes" id="UP001142462"/>
    </source>
</evidence>
<dbReference type="Proteomes" id="UP001142462">
    <property type="component" value="Unassembled WGS sequence"/>
</dbReference>
<protein>
    <submittedName>
        <fullName evidence="3">Uncharacterized protein</fullName>
    </submittedName>
</protein>
<comment type="caution">
    <text evidence="3">The sequence shown here is derived from an EMBL/GenBank/DDBJ whole genome shotgun (WGS) entry which is preliminary data.</text>
</comment>
<reference evidence="3" key="1">
    <citation type="journal article" date="2014" name="Int. J. Syst. Evol. Microbiol.">
        <title>Complete genome sequence of Corynebacterium casei LMG S-19264T (=DSM 44701T), isolated from a smear-ripened cheese.</title>
        <authorList>
            <consortium name="US DOE Joint Genome Institute (JGI-PGF)"/>
            <person name="Walter F."/>
            <person name="Albersmeier A."/>
            <person name="Kalinowski J."/>
            <person name="Ruckert C."/>
        </authorList>
    </citation>
    <scope>NUCLEOTIDE SEQUENCE</scope>
    <source>
        <strain evidence="3">VKM Ac-1020</strain>
    </source>
</reference>
<keyword evidence="2" id="KW-0812">Transmembrane</keyword>
<gene>
    <name evidence="3" type="ORF">GCM10017576_10790</name>
</gene>
<keyword evidence="4" id="KW-1185">Reference proteome</keyword>
<keyword evidence="2" id="KW-0472">Membrane</keyword>
<dbReference type="AlphaFoldDB" id="A0A9W6H2B3"/>
<keyword evidence="2" id="KW-1133">Transmembrane helix</keyword>
<reference evidence="3" key="2">
    <citation type="submission" date="2023-01" db="EMBL/GenBank/DDBJ databases">
        <authorList>
            <person name="Sun Q."/>
            <person name="Evtushenko L."/>
        </authorList>
    </citation>
    <scope>NUCLEOTIDE SEQUENCE</scope>
    <source>
        <strain evidence="3">VKM Ac-1020</strain>
    </source>
</reference>